<dbReference type="EMBL" id="AMZH03002516">
    <property type="protein sequence ID" value="RRT75322.1"/>
    <property type="molecule type" value="Genomic_DNA"/>
</dbReference>
<evidence type="ECO:0000313" key="1">
    <source>
        <dbReference type="EMBL" id="RRT75322.1"/>
    </source>
</evidence>
<gene>
    <name evidence="1" type="ORF">B296_00031349</name>
</gene>
<reference evidence="1 2" key="1">
    <citation type="journal article" date="2014" name="Agronomy (Basel)">
        <title>A Draft Genome Sequence for Ensete ventricosum, the Drought-Tolerant Tree Against Hunger.</title>
        <authorList>
            <person name="Harrison J."/>
            <person name="Moore K.A."/>
            <person name="Paszkiewicz K."/>
            <person name="Jones T."/>
            <person name="Grant M."/>
            <person name="Ambacheew D."/>
            <person name="Muzemil S."/>
            <person name="Studholme D.J."/>
        </authorList>
    </citation>
    <scope>NUCLEOTIDE SEQUENCE [LARGE SCALE GENOMIC DNA]</scope>
</reference>
<protein>
    <submittedName>
        <fullName evidence="1">Uncharacterized protein</fullName>
    </submittedName>
</protein>
<dbReference type="AlphaFoldDB" id="A0A427AGN6"/>
<dbReference type="Proteomes" id="UP000287651">
    <property type="component" value="Unassembled WGS sequence"/>
</dbReference>
<sequence>MSRPEEALDVSVGGKGSYLSLDGEVSCTRKRWAELCMRAIAIGSSDLSRQQNKRRTYPSTTESYAWKQMRWSRGASRAATVVRVLLEHGVLLYVLE</sequence>
<organism evidence="1 2">
    <name type="scientific">Ensete ventricosum</name>
    <name type="common">Abyssinian banana</name>
    <name type="synonym">Musa ensete</name>
    <dbReference type="NCBI Taxonomy" id="4639"/>
    <lineage>
        <taxon>Eukaryota</taxon>
        <taxon>Viridiplantae</taxon>
        <taxon>Streptophyta</taxon>
        <taxon>Embryophyta</taxon>
        <taxon>Tracheophyta</taxon>
        <taxon>Spermatophyta</taxon>
        <taxon>Magnoliopsida</taxon>
        <taxon>Liliopsida</taxon>
        <taxon>Zingiberales</taxon>
        <taxon>Musaceae</taxon>
        <taxon>Ensete</taxon>
    </lineage>
</organism>
<name>A0A427AGN6_ENSVE</name>
<comment type="caution">
    <text evidence="1">The sequence shown here is derived from an EMBL/GenBank/DDBJ whole genome shotgun (WGS) entry which is preliminary data.</text>
</comment>
<evidence type="ECO:0000313" key="2">
    <source>
        <dbReference type="Proteomes" id="UP000287651"/>
    </source>
</evidence>
<accession>A0A427AGN6</accession>
<proteinExistence type="predicted"/>